<dbReference type="Proteomes" id="UP000680038">
    <property type="component" value="Unassembled WGS sequence"/>
</dbReference>
<dbReference type="Gene3D" id="3.20.20.80">
    <property type="entry name" value="Glycosidases"/>
    <property type="match status" value="1"/>
</dbReference>
<evidence type="ECO:0000313" key="1">
    <source>
        <dbReference type="EMBL" id="CAG5007738.1"/>
    </source>
</evidence>
<reference evidence="1" key="1">
    <citation type="submission" date="2021-04" db="EMBL/GenBank/DDBJ databases">
        <authorList>
            <person name="Rodrigo-Torres L."/>
            <person name="Arahal R. D."/>
            <person name="Lucena T."/>
        </authorList>
    </citation>
    <scope>NUCLEOTIDE SEQUENCE</scope>
    <source>
        <strain evidence="1">CECT 9275</strain>
    </source>
</reference>
<dbReference type="PROSITE" id="PS51257">
    <property type="entry name" value="PROKAR_LIPOPROTEIN"/>
    <property type="match status" value="1"/>
</dbReference>
<dbReference type="InterPro" id="IPR017853">
    <property type="entry name" value="GH"/>
</dbReference>
<dbReference type="InterPro" id="IPR013780">
    <property type="entry name" value="Glyco_hydro_b"/>
</dbReference>
<dbReference type="PANTHER" id="PTHR43576">
    <property type="entry name" value="ALPHA-L-ARABINOFURANOSIDASE C-RELATED"/>
    <property type="match status" value="1"/>
</dbReference>
<sequence length="578" mass="63696">MLVKKRYSPVGSLVLLILFFGVSCKGDQVGNVAPEPEKETIKPAVDPEIAKTMGIFLDNWAAKTFTAPAFTETSIPASASVMVTVDAAEVITKIPGTTFGHNANIWMTPMVTEPLFMNHITHLKPNIIRFPAGSGSDAYFWNARPGALPEDVPAMLTDKDGVKKDPGYGYGRTNDNWRASLDNYYDMLRQSNNKGMFTVNYGYARYGTGGNPVAAAAHLAADWVRYDKGRTQYWEIGNESYADWEWGYRIDVSKNKDGQPEFLTGKLYAQHFKVFADSMHKAAAETGAKIYIGAVMHESVAEAWQVNTTKTWNATMLPELNNRADFYIVHHYFTPYDQNSTAAVVLNAALTEPAKMMSFVTREISAYGAVAKPVAMSEWNMWAKGSKQQVSNVSGMFAVLVQAESLMNKYGLAARWDLLNYWADGDDHGLFSDGNEPGVSKWTPRPSFYYMYFFQKYIGDRLVSASVNTGTSIKAYASTYSSGEANVTLINTSAGPQAVEIKLRNFGSRGRFYWYSLEGSTDNGEFSRKVLVNGEGPAGVAGGPSNYSVMKARSARAAHGVRVSVPARGMVTLTIERE</sequence>
<dbReference type="GO" id="GO:0000272">
    <property type="term" value="P:polysaccharide catabolic process"/>
    <property type="evidence" value="ECO:0007669"/>
    <property type="project" value="TreeGrafter"/>
</dbReference>
<dbReference type="RefSeq" id="WP_215240523.1">
    <property type="nucleotide sequence ID" value="NZ_CAJRAF010000002.1"/>
</dbReference>
<organism evidence="1 2">
    <name type="scientific">Dyadobacter helix</name>
    <dbReference type="NCBI Taxonomy" id="2822344"/>
    <lineage>
        <taxon>Bacteria</taxon>
        <taxon>Pseudomonadati</taxon>
        <taxon>Bacteroidota</taxon>
        <taxon>Cytophagia</taxon>
        <taxon>Cytophagales</taxon>
        <taxon>Spirosomataceae</taxon>
        <taxon>Dyadobacter</taxon>
    </lineage>
</organism>
<evidence type="ECO:0008006" key="3">
    <source>
        <dbReference type="Google" id="ProtNLM"/>
    </source>
</evidence>
<dbReference type="PANTHER" id="PTHR43576:SF3">
    <property type="entry name" value="ALPHA-L-ARABINOFURANOSIDASE C"/>
    <property type="match status" value="1"/>
</dbReference>
<accession>A0A916JEN6</accession>
<dbReference type="EMBL" id="CAJRAF010000002">
    <property type="protein sequence ID" value="CAG5007738.1"/>
    <property type="molecule type" value="Genomic_DNA"/>
</dbReference>
<name>A0A916JEN6_9BACT</name>
<proteinExistence type="predicted"/>
<dbReference type="SUPFAM" id="SSF51445">
    <property type="entry name" value="(Trans)glycosidases"/>
    <property type="match status" value="1"/>
</dbReference>
<gene>
    <name evidence="1" type="ORF">DYBT9275_04115</name>
</gene>
<protein>
    <recommendedName>
        <fullName evidence="3">Alpha-L-arabinofuranosidase</fullName>
    </recommendedName>
</protein>
<dbReference type="Gene3D" id="2.60.40.1180">
    <property type="entry name" value="Golgi alpha-mannosidase II"/>
    <property type="match status" value="1"/>
</dbReference>
<evidence type="ECO:0000313" key="2">
    <source>
        <dbReference type="Proteomes" id="UP000680038"/>
    </source>
</evidence>
<dbReference type="AlphaFoldDB" id="A0A916JEN6"/>
<comment type="caution">
    <text evidence="1">The sequence shown here is derived from an EMBL/GenBank/DDBJ whole genome shotgun (WGS) entry which is preliminary data.</text>
</comment>
<keyword evidence="2" id="KW-1185">Reference proteome</keyword>